<dbReference type="Pfam" id="PF05185">
    <property type="entry name" value="PRMT5"/>
    <property type="match status" value="1"/>
</dbReference>
<evidence type="ECO:0000313" key="11">
    <source>
        <dbReference type="EMBL" id="JAC47170.1"/>
    </source>
</evidence>
<feature type="domain" description="PRMT5 TIM barrel" evidence="9">
    <location>
        <begin position="25"/>
        <end position="268"/>
    </location>
</feature>
<dbReference type="PANTHER" id="PTHR10738">
    <property type="entry name" value="PROTEIN ARGININE N-METHYLTRANSFERASE 5"/>
    <property type="match status" value="1"/>
</dbReference>
<organism evidence="11">
    <name type="scientific">Bactrocera dorsalis</name>
    <name type="common">Oriental fruit fly</name>
    <name type="synonym">Dacus dorsalis</name>
    <dbReference type="NCBI Taxonomy" id="27457"/>
    <lineage>
        <taxon>Eukaryota</taxon>
        <taxon>Metazoa</taxon>
        <taxon>Ecdysozoa</taxon>
        <taxon>Arthropoda</taxon>
        <taxon>Hexapoda</taxon>
        <taxon>Insecta</taxon>
        <taxon>Pterygota</taxon>
        <taxon>Neoptera</taxon>
        <taxon>Endopterygota</taxon>
        <taxon>Diptera</taxon>
        <taxon>Brachycera</taxon>
        <taxon>Muscomorpha</taxon>
        <taxon>Tephritoidea</taxon>
        <taxon>Tephritidae</taxon>
        <taxon>Bactrocera</taxon>
        <taxon>Bactrocera</taxon>
    </lineage>
</organism>
<dbReference type="GO" id="GO:0032259">
    <property type="term" value="P:methylation"/>
    <property type="evidence" value="ECO:0007669"/>
    <property type="project" value="UniProtKB-KW"/>
</dbReference>
<protein>
    <recommendedName>
        <fullName evidence="4">Protein arginine N-methyltransferase</fullName>
    </recommendedName>
</protein>
<evidence type="ECO:0000256" key="6">
    <source>
        <dbReference type="PIRSR" id="PIRSR015894-2"/>
    </source>
</evidence>
<feature type="domain" description="PRMT5 oligomerisation" evidence="10">
    <location>
        <begin position="447"/>
        <end position="621"/>
    </location>
</feature>
<gene>
    <name evidence="11" type="primary">ANM5</name>
</gene>
<reference evidence="11" key="1">
    <citation type="journal article" date="2014" name="BMC Genomics">
        <title>Characterizing the developmental transcriptome of the oriental fruit fly, Bactrocera dorsalis (Diptera: Tephritidae) through comparative genomic analysis with Drosophila melanogaster utilizing modENCODE datasets.</title>
        <authorList>
            <person name="Geib S.M."/>
            <person name="Calla B."/>
            <person name="Hall B."/>
            <person name="Hou S."/>
            <person name="Manoukis N.C."/>
        </authorList>
    </citation>
    <scope>NUCLEOTIDE SEQUENCE</scope>
    <source>
        <strain evidence="11">Punador</strain>
    </source>
</reference>
<feature type="active site" description="Proton donor/acceptor" evidence="5">
    <location>
        <position position="414"/>
    </location>
</feature>
<dbReference type="PIRSF" id="PIRSF015894">
    <property type="entry name" value="Skb1_MeTrfase"/>
    <property type="match status" value="1"/>
</dbReference>
<dbReference type="FunFam" id="2.70.160.11:FF:000003">
    <property type="entry name" value="Protein arginine N-methyltransferase 5"/>
    <property type="match status" value="1"/>
</dbReference>
<evidence type="ECO:0000259" key="10">
    <source>
        <dbReference type="Pfam" id="PF17286"/>
    </source>
</evidence>
<dbReference type="CTD" id="36809"/>
<dbReference type="Gene3D" id="3.40.50.150">
    <property type="entry name" value="Vaccinia Virus protein VP39"/>
    <property type="match status" value="1"/>
</dbReference>
<feature type="binding site" evidence="6">
    <location>
        <position position="370"/>
    </location>
    <ligand>
        <name>S-adenosyl-L-methionine</name>
        <dbReference type="ChEBI" id="CHEBI:59789"/>
    </ligand>
</feature>
<feature type="binding site" evidence="6">
    <location>
        <position position="302"/>
    </location>
    <ligand>
        <name>S-adenosyl-L-methionine</name>
        <dbReference type="ChEBI" id="CHEBI:59789"/>
    </ligand>
</feature>
<dbReference type="GeneID" id="105222118"/>
<dbReference type="InterPro" id="IPR029063">
    <property type="entry name" value="SAM-dependent_MTases_sf"/>
</dbReference>
<sequence length="624" mass="72001">MPYICLLQEGNESLPKLLEKAQQNGYAVIAAHINTAEIPYEYQEAPMCDKLAEFTYPDLVFPSDHWNGKVINVLSDTIDCDAEDLVVRRNAEEVLKRDISWAEHLQYGGYTMLRLRSERNLNMARIASSNVKGLLLVQVPLYNSKEAQATWRRDIDDEELERIGEQDTWHWWNNFRWAADFNPKIKVVLELSESDRPSLEVVRRWLGEPVEAIIVPSTMFICNRQNYPVLPKAWQEILSYFMRARINVIISSDVHDNSLKLYAEYMLRFQEIHADTHELQAFEDVLEEPLQPLYDNLDCYTYEVFEKDPAKYKLYQDAIEQALLDRVADSEKKHKLTVIMVLGAGRGPLVRSALNAAENTGRKVRVYIIEKNPNAIRTLTAIAKKLWSHKDVHIFSKDMREFSPPEPADILVSELLGSFGDNELSPECLDCAQKLLKVDGISIPCKSTSYINPIMSSKLLNGVRQVLRHETHGRQKQATYHTHAESGFVVLLKNIFNIGLPQALFEFVHPNPQKPIDNSRFKALRFEVTIDCVLTGIAGYFDTTLYKDIQLSINPQTHTPGMFSWFPMYFPFAEPMDVKKGQTIEIHFWRCVTKQKIWYEWCLASPFRTHIHNHGGRSCPIYCT</sequence>
<keyword evidence="1 4" id="KW-0489">Methyltransferase</keyword>
<feature type="binding site" evidence="6">
    <location>
        <begin position="398"/>
        <end position="399"/>
    </location>
    <ligand>
        <name>S-adenosyl-L-methionine</name>
        <dbReference type="ChEBI" id="CHEBI:59789"/>
    </ligand>
</feature>
<feature type="domain" description="PRMT5 arginine-N-methyltransferase" evidence="8">
    <location>
        <begin position="279"/>
        <end position="443"/>
    </location>
</feature>
<dbReference type="InterPro" id="IPR035248">
    <property type="entry name" value="PRMT5_C"/>
</dbReference>
<dbReference type="InterPro" id="IPR035075">
    <property type="entry name" value="PRMT5"/>
</dbReference>
<dbReference type="GO" id="GO:0005634">
    <property type="term" value="C:nucleus"/>
    <property type="evidence" value="ECO:0007669"/>
    <property type="project" value="TreeGrafter"/>
</dbReference>
<feature type="binding site" evidence="6">
    <location>
        <begin position="311"/>
        <end position="312"/>
    </location>
    <ligand>
        <name>S-adenosyl-L-methionine</name>
        <dbReference type="ChEBI" id="CHEBI:59789"/>
    </ligand>
</feature>
<dbReference type="OrthoDB" id="1368803at2759"/>
<evidence type="ECO:0000256" key="7">
    <source>
        <dbReference type="PIRSR" id="PIRSR015894-3"/>
    </source>
</evidence>
<dbReference type="Gene3D" id="3.20.20.150">
    <property type="entry name" value="Divalent-metal-dependent TIM barrel enzymes"/>
    <property type="match status" value="1"/>
</dbReference>
<comment type="similarity">
    <text evidence="4">Belongs to the class I-like SAM-binding methyltransferase superfamily.</text>
</comment>
<evidence type="ECO:0000259" key="9">
    <source>
        <dbReference type="Pfam" id="PF17285"/>
    </source>
</evidence>
<evidence type="ECO:0000259" key="8">
    <source>
        <dbReference type="Pfam" id="PF05185"/>
    </source>
</evidence>
<keyword evidence="3 4" id="KW-0949">S-adenosyl-L-methionine</keyword>
<dbReference type="InterPro" id="IPR035247">
    <property type="entry name" value="PRMT5_TIM"/>
</dbReference>
<dbReference type="InterPro" id="IPR025799">
    <property type="entry name" value="Arg_MeTrfase"/>
</dbReference>
<accession>A0A034VZ68</accession>
<dbReference type="EMBL" id="GAKP01011782">
    <property type="protein sequence ID" value="JAC47170.1"/>
    <property type="molecule type" value="Transcribed_RNA"/>
</dbReference>
<dbReference type="PROSITE" id="PS51678">
    <property type="entry name" value="SAM_MT_PRMT"/>
    <property type="match status" value="1"/>
</dbReference>
<dbReference type="Pfam" id="PF17286">
    <property type="entry name" value="PRMT5_C"/>
    <property type="match status" value="1"/>
</dbReference>
<proteinExistence type="inferred from homology"/>
<name>A0A034VZ68_BACDO</name>
<evidence type="ECO:0000256" key="3">
    <source>
        <dbReference type="ARBA" id="ARBA00022691"/>
    </source>
</evidence>
<dbReference type="GO" id="GO:0016274">
    <property type="term" value="F:protein-arginine N-methyltransferase activity"/>
    <property type="evidence" value="ECO:0007669"/>
    <property type="project" value="InterPro"/>
</dbReference>
<dbReference type="AlphaFoldDB" id="A0A034VZ68"/>
<dbReference type="PANTHER" id="PTHR10738:SF0">
    <property type="entry name" value="PROTEIN ARGININE N-METHYLTRANSFERASE 5"/>
    <property type="match status" value="1"/>
</dbReference>
<feature type="site" description="Critical for specifying symmetric addition of methyl groups" evidence="7">
    <location>
        <position position="305"/>
    </location>
</feature>
<dbReference type="KEGG" id="bdr:105222118"/>
<evidence type="ECO:0000256" key="5">
    <source>
        <dbReference type="PIRSR" id="PIRSR015894-1"/>
    </source>
</evidence>
<dbReference type="Gene3D" id="2.70.160.11">
    <property type="entry name" value="Hnrnp arginine n-methyltransferase1"/>
    <property type="match status" value="1"/>
</dbReference>
<feature type="active site" description="Proton donor/acceptor" evidence="5">
    <location>
        <position position="423"/>
    </location>
</feature>
<dbReference type="SUPFAM" id="SSF53335">
    <property type="entry name" value="S-adenosyl-L-methionine-dependent methyltransferases"/>
    <property type="match status" value="1"/>
</dbReference>
<evidence type="ECO:0000256" key="1">
    <source>
        <dbReference type="ARBA" id="ARBA00022603"/>
    </source>
</evidence>
<evidence type="ECO:0000256" key="2">
    <source>
        <dbReference type="ARBA" id="ARBA00022679"/>
    </source>
</evidence>
<dbReference type="GO" id="GO:0006355">
    <property type="term" value="P:regulation of DNA-templated transcription"/>
    <property type="evidence" value="ECO:0007669"/>
    <property type="project" value="TreeGrafter"/>
</dbReference>
<dbReference type="RefSeq" id="XP_011197616.2">
    <property type="nucleotide sequence ID" value="XM_011199314.4"/>
</dbReference>
<keyword evidence="2 4" id="KW-0808">Transferase</keyword>
<evidence type="ECO:0000256" key="4">
    <source>
        <dbReference type="PIRNR" id="PIRNR015894"/>
    </source>
</evidence>
<dbReference type="GO" id="GO:0005829">
    <property type="term" value="C:cytosol"/>
    <property type="evidence" value="ECO:0007669"/>
    <property type="project" value="TreeGrafter"/>
</dbReference>
<dbReference type="InterPro" id="IPR007857">
    <property type="entry name" value="Arg_MeTrfase_PRMT5"/>
</dbReference>
<dbReference type="Pfam" id="PF17285">
    <property type="entry name" value="PRMT5_TIM"/>
    <property type="match status" value="1"/>
</dbReference>